<proteinExistence type="predicted"/>
<evidence type="ECO:0000259" key="4">
    <source>
        <dbReference type="Pfam" id="PF24281"/>
    </source>
</evidence>
<evidence type="ECO:0000313" key="6">
    <source>
        <dbReference type="Proteomes" id="UP000198876"/>
    </source>
</evidence>
<dbReference type="EMBL" id="FOOQ01000006">
    <property type="protein sequence ID" value="SFG91843.1"/>
    <property type="molecule type" value="Genomic_DNA"/>
</dbReference>
<dbReference type="InterPro" id="IPR056529">
    <property type="entry name" value="HVO_2928_N"/>
</dbReference>
<evidence type="ECO:0000259" key="3">
    <source>
        <dbReference type="Pfam" id="PF04967"/>
    </source>
</evidence>
<evidence type="ECO:0000256" key="2">
    <source>
        <dbReference type="ARBA" id="ARBA00023163"/>
    </source>
</evidence>
<dbReference type="InterPro" id="IPR007050">
    <property type="entry name" value="HTH_bacterioopsin"/>
</dbReference>
<dbReference type="STRING" id="553467.SAMN04488063_3297"/>
<dbReference type="Pfam" id="PF24281">
    <property type="entry name" value="HVO_2928_N"/>
    <property type="match status" value="1"/>
</dbReference>
<dbReference type="Proteomes" id="UP000198876">
    <property type="component" value="Unassembled WGS sequence"/>
</dbReference>
<keyword evidence="2" id="KW-0804">Transcription</keyword>
<feature type="domain" description="HTH bat-type" evidence="3">
    <location>
        <begin position="192"/>
        <end position="240"/>
    </location>
</feature>
<accession>A0A1I2VS31</accession>
<dbReference type="AlphaFoldDB" id="A0A1I2VS31"/>
<organism evidence="5 6">
    <name type="scientific">Halopelagius inordinatus</name>
    <dbReference type="NCBI Taxonomy" id="553467"/>
    <lineage>
        <taxon>Archaea</taxon>
        <taxon>Methanobacteriati</taxon>
        <taxon>Methanobacteriota</taxon>
        <taxon>Stenosarchaea group</taxon>
        <taxon>Halobacteria</taxon>
        <taxon>Halobacteriales</taxon>
        <taxon>Haloferacaceae</taxon>
    </lineage>
</organism>
<keyword evidence="1" id="KW-0805">Transcription regulation</keyword>
<protein>
    <submittedName>
        <fullName evidence="5">HTH DNA binding domain-containing protein</fullName>
    </submittedName>
</protein>
<evidence type="ECO:0000256" key="1">
    <source>
        <dbReference type="ARBA" id="ARBA00023015"/>
    </source>
</evidence>
<name>A0A1I2VS31_9EURY</name>
<feature type="domain" description="HVO-2928 N-terminal" evidence="4">
    <location>
        <begin position="13"/>
        <end position="180"/>
    </location>
</feature>
<reference evidence="6" key="1">
    <citation type="submission" date="2016-10" db="EMBL/GenBank/DDBJ databases">
        <authorList>
            <person name="Varghese N."/>
            <person name="Submissions S."/>
        </authorList>
    </citation>
    <scope>NUCLEOTIDE SEQUENCE [LARGE SCALE GENOMIC DNA]</scope>
    <source>
        <strain evidence="6">CGMCC 1.7739</strain>
    </source>
</reference>
<keyword evidence="6" id="KW-1185">Reference proteome</keyword>
<sequence length="249" mass="28947">MPPENQPQSRMREFEFVVHFEEGSDDLMDLFSEYPTLTMRSSVCTSTERTMWRIDHVRGPGEALDRFDEIFLDESRCNECLDAPNCHTHREYHVLDRKANSRTVYTYREEVHRCHSIPHHVVDHVGDGVVFESRRAGREYRWRVLYPGDQPIGEMYSAIEDRLRAGLHLTVSHLGRAGNWDAESQVAAELSPAHWETLETAVERGYYARPREVTVADIAELLDAPRSTVQYRLRTAEDLIVRRFVESSL</sequence>
<gene>
    <name evidence="5" type="ORF">SAMN04488063_3297</name>
</gene>
<dbReference type="Pfam" id="PF04967">
    <property type="entry name" value="HTH_10"/>
    <property type="match status" value="1"/>
</dbReference>
<evidence type="ECO:0000313" key="5">
    <source>
        <dbReference type="EMBL" id="SFG91843.1"/>
    </source>
</evidence>